<keyword evidence="2" id="KW-1185">Reference proteome</keyword>
<evidence type="ECO:0000313" key="2">
    <source>
        <dbReference type="Proteomes" id="UP000008466"/>
    </source>
</evidence>
<dbReference type="KEGG" id="sbu:SpiBuddy_2126"/>
<sequence>MDELKAAYEALGPDATDEQINLTAEALARRQFMPVLILSVPNFFQYTKKDMLKEFDRVRKLPDDSEELKAVIGLSGAAEVKEKHLLTLLNQYELLCGLRVSDGDAWAVVNELYEDD</sequence>
<accession>F0RT00</accession>
<dbReference type="OrthoDB" id="371047at2"/>
<dbReference type="Proteomes" id="UP000008466">
    <property type="component" value="Chromosome"/>
</dbReference>
<organism evidence="1 2">
    <name type="scientific">Sphaerochaeta globosa (strain ATCC BAA-1886 / DSM 22777 / Buddy)</name>
    <name type="common">Spirochaeta sp. (strain Buddy)</name>
    <dbReference type="NCBI Taxonomy" id="158189"/>
    <lineage>
        <taxon>Bacteria</taxon>
        <taxon>Pseudomonadati</taxon>
        <taxon>Spirochaetota</taxon>
        <taxon>Spirochaetia</taxon>
        <taxon>Spirochaetales</taxon>
        <taxon>Sphaerochaetaceae</taxon>
        <taxon>Sphaerochaeta</taxon>
    </lineage>
</organism>
<dbReference type="EMBL" id="CP002541">
    <property type="protein sequence ID" value="ADY13947.1"/>
    <property type="molecule type" value="Genomic_DNA"/>
</dbReference>
<dbReference type="STRING" id="158189.SpiBuddy_2126"/>
<dbReference type="AlphaFoldDB" id="F0RT00"/>
<dbReference type="HOGENOM" id="CLU_2095302_0_0_12"/>
<evidence type="ECO:0000313" key="1">
    <source>
        <dbReference type="EMBL" id="ADY13947.1"/>
    </source>
</evidence>
<gene>
    <name evidence="1" type="ordered locus">SpiBuddy_2126</name>
</gene>
<name>F0RT00_SPHGB</name>
<dbReference type="RefSeq" id="WP_013607796.1">
    <property type="nucleotide sequence ID" value="NC_015152.1"/>
</dbReference>
<proteinExistence type="predicted"/>
<protein>
    <submittedName>
        <fullName evidence="1">Uncharacterized protein</fullName>
    </submittedName>
</protein>
<reference evidence="2" key="1">
    <citation type="submission" date="2011-02" db="EMBL/GenBank/DDBJ databases">
        <title>Complete sequence of Spirochaeta sp. Buddy.</title>
        <authorList>
            <person name="Lucas S."/>
            <person name="Copeland A."/>
            <person name="Lapidus A."/>
            <person name="Cheng J.-F."/>
            <person name="Goodwin L."/>
            <person name="Pitluck S."/>
            <person name="Zeytun A."/>
            <person name="Detter J.C."/>
            <person name="Han C."/>
            <person name="Tapia R."/>
            <person name="Land M."/>
            <person name="Hauser L."/>
            <person name="Kyrpides N."/>
            <person name="Ivanova N."/>
            <person name="Mikhailova N."/>
            <person name="Pagani I."/>
            <person name="Ritalahti K.M."/>
            <person name="Loeffler F.E."/>
            <person name="Woyke T."/>
        </authorList>
    </citation>
    <scope>NUCLEOTIDE SEQUENCE [LARGE SCALE GENOMIC DNA]</scope>
    <source>
        <strain evidence="2">ATCC BAA-1886 / DSM 22777 / Buddy</strain>
    </source>
</reference>